<sequence length="393" mass="44959">MGQPYSLKLVYPLLKILGAWPKSSPSSVLSTILKCCLISICYLIQLMVLIPGILYIFLKEANLGGKIKMFVPHMNGITQVSKYTILLRQIKEFNIILKEVKRDYSLATDKNMWIFTTRAYIGHKMMIAIAIAMYSSGVGYRMILPFLKGRILLPDNTTVRLLPCPGYYMFLNEQVTPNYEIIFTIQVLGGFLNYTTLCGTTGITTMLCLHMCSLLEILINKMNDLTCQSDECETIVRKKLADIVEYQMKIIDFLNHVEQLTSYLYFCEILEYVCGACVIGYCLITEWENSNAAALIVYFILEFLCIFCTLTICYIGQLLIDESDKVRQISVTLDWYRLPVNEARGLILVIIMSNYPIKVTAGKIVDISLITFTDVCIYKRKIKFPNYPLHTLF</sequence>
<evidence type="ECO:0000256" key="1">
    <source>
        <dbReference type="ARBA" id="ARBA00004651"/>
    </source>
</evidence>
<feature type="transmembrane region" description="Helical" evidence="10">
    <location>
        <begin position="296"/>
        <end position="320"/>
    </location>
</feature>
<evidence type="ECO:0000256" key="8">
    <source>
        <dbReference type="ARBA" id="ARBA00023170"/>
    </source>
</evidence>
<keyword evidence="5 10" id="KW-0552">Olfaction</keyword>
<accession>A0A7M7MWY4</accession>
<dbReference type="Proteomes" id="UP000005203">
    <property type="component" value="Linkage group LG2"/>
</dbReference>
<keyword evidence="9 10" id="KW-0807">Transducer</keyword>
<dbReference type="GO" id="GO:0007165">
    <property type="term" value="P:signal transduction"/>
    <property type="evidence" value="ECO:0007669"/>
    <property type="project" value="UniProtKB-KW"/>
</dbReference>
<dbReference type="Pfam" id="PF02949">
    <property type="entry name" value="7tm_6"/>
    <property type="match status" value="1"/>
</dbReference>
<dbReference type="RefSeq" id="XP_026302134.1">
    <property type="nucleotide sequence ID" value="XM_026446349.1"/>
</dbReference>
<feature type="transmembrane region" description="Helical" evidence="10">
    <location>
        <begin position="125"/>
        <end position="143"/>
    </location>
</feature>
<dbReference type="InterPro" id="IPR004117">
    <property type="entry name" value="7tm6_olfct_rcpt"/>
</dbReference>
<keyword evidence="12" id="KW-1185">Reference proteome</keyword>
<dbReference type="PANTHER" id="PTHR21137:SF35">
    <property type="entry name" value="ODORANT RECEPTOR 19A-RELATED"/>
    <property type="match status" value="1"/>
</dbReference>
<keyword evidence="7 10" id="KW-0472">Membrane</keyword>
<gene>
    <name evidence="13" type="primary">Or13</name>
</gene>
<feature type="transmembrane region" description="Helical" evidence="10">
    <location>
        <begin position="263"/>
        <end position="284"/>
    </location>
</feature>
<reference evidence="11" key="1">
    <citation type="submission" date="2021-01" db="UniProtKB">
        <authorList>
            <consortium name="EnsemblMetazoa"/>
        </authorList>
    </citation>
    <scope>IDENTIFICATION</scope>
    <source>
        <strain evidence="11">DH4</strain>
    </source>
</reference>
<accession>A0A8B8HHN9</accession>
<evidence type="ECO:0000256" key="6">
    <source>
        <dbReference type="ARBA" id="ARBA00022989"/>
    </source>
</evidence>
<evidence type="ECO:0000256" key="3">
    <source>
        <dbReference type="ARBA" id="ARBA00022606"/>
    </source>
</evidence>
<evidence type="ECO:0000256" key="7">
    <source>
        <dbReference type="ARBA" id="ARBA00023136"/>
    </source>
</evidence>
<evidence type="ECO:0000256" key="5">
    <source>
        <dbReference type="ARBA" id="ARBA00022725"/>
    </source>
</evidence>
<comment type="similarity">
    <text evidence="10">Belongs to the insect chemoreceptor superfamily. Heteromeric odorant receptor channel (TC 1.A.69) family.</text>
</comment>
<protein>
    <recommendedName>
        <fullName evidence="10">Odorant receptor</fullName>
    </recommendedName>
</protein>
<dbReference type="GO" id="GO:0005886">
    <property type="term" value="C:plasma membrane"/>
    <property type="evidence" value="ECO:0007669"/>
    <property type="project" value="UniProtKB-SubCell"/>
</dbReference>
<organism evidence="11">
    <name type="scientific">Apis mellifera</name>
    <name type="common">Honeybee</name>
    <dbReference type="NCBI Taxonomy" id="7460"/>
    <lineage>
        <taxon>Eukaryota</taxon>
        <taxon>Metazoa</taxon>
        <taxon>Ecdysozoa</taxon>
        <taxon>Arthropoda</taxon>
        <taxon>Hexapoda</taxon>
        <taxon>Insecta</taxon>
        <taxon>Pterygota</taxon>
        <taxon>Neoptera</taxon>
        <taxon>Endopterygota</taxon>
        <taxon>Hymenoptera</taxon>
        <taxon>Apocrita</taxon>
        <taxon>Aculeata</taxon>
        <taxon>Apoidea</taxon>
        <taxon>Anthophila</taxon>
        <taxon>Apidae</taxon>
        <taxon>Apis</taxon>
    </lineage>
</organism>
<keyword evidence="4 10" id="KW-0812">Transmembrane</keyword>
<evidence type="ECO:0000256" key="2">
    <source>
        <dbReference type="ARBA" id="ARBA00022475"/>
    </source>
</evidence>
<name>A0A7M7MWY4_APIME</name>
<dbReference type="GeneID" id="100578013"/>
<proteinExistence type="inferred from homology"/>
<dbReference type="OrthoDB" id="7540137at2759"/>
<evidence type="ECO:0000256" key="10">
    <source>
        <dbReference type="RuleBase" id="RU351113"/>
    </source>
</evidence>
<evidence type="ECO:0000256" key="9">
    <source>
        <dbReference type="ARBA" id="ARBA00023224"/>
    </source>
</evidence>
<dbReference type="GO" id="GO:0004984">
    <property type="term" value="F:olfactory receptor activity"/>
    <property type="evidence" value="ECO:0007669"/>
    <property type="project" value="InterPro"/>
</dbReference>
<feature type="transmembrane region" description="Helical" evidence="10">
    <location>
        <begin position="31"/>
        <end position="58"/>
    </location>
</feature>
<dbReference type="AlphaFoldDB" id="A0A7M7MWY4"/>
<keyword evidence="8 10" id="KW-0675">Receptor</keyword>
<dbReference type="EnsemblMetazoa" id="XM_026446349">
    <property type="protein sequence ID" value="XP_026302134"/>
    <property type="gene ID" value="GeneID_100578013"/>
</dbReference>
<keyword evidence="2" id="KW-1003">Cell membrane</keyword>
<dbReference type="CTD" id="5570545"/>
<evidence type="ECO:0000313" key="12">
    <source>
        <dbReference type="Proteomes" id="UP000005203"/>
    </source>
</evidence>
<reference evidence="13" key="2">
    <citation type="submission" date="2025-04" db="UniProtKB">
        <authorList>
            <consortium name="RefSeq"/>
        </authorList>
    </citation>
    <scope>IDENTIFICATION</scope>
    <source>
        <strain evidence="13">DH4</strain>
        <tissue evidence="13">Whole body</tissue>
    </source>
</reference>
<evidence type="ECO:0000256" key="4">
    <source>
        <dbReference type="ARBA" id="ARBA00022692"/>
    </source>
</evidence>
<keyword evidence="3 10" id="KW-0716">Sensory transduction</keyword>
<comment type="caution">
    <text evidence="10">Lacks conserved residue(s) required for the propagation of feature annotation.</text>
</comment>
<evidence type="ECO:0000313" key="13">
    <source>
        <dbReference type="RefSeq" id="XP_026302134.1"/>
    </source>
</evidence>
<dbReference type="PANTHER" id="PTHR21137">
    <property type="entry name" value="ODORANT RECEPTOR"/>
    <property type="match status" value="1"/>
</dbReference>
<comment type="subcellular location">
    <subcellularLocation>
        <location evidence="1 10">Cell membrane</location>
        <topology evidence="1 10">Multi-pass membrane protein</topology>
    </subcellularLocation>
</comment>
<dbReference type="GO" id="GO:0005549">
    <property type="term" value="F:odorant binding"/>
    <property type="evidence" value="ECO:0007669"/>
    <property type="project" value="InterPro"/>
</dbReference>
<keyword evidence="6 10" id="KW-1133">Transmembrane helix</keyword>
<evidence type="ECO:0000313" key="11">
    <source>
        <dbReference type="EnsemblMetazoa" id="XP_026302134"/>
    </source>
</evidence>